<dbReference type="RefSeq" id="XP_030991758.1">
    <property type="nucleotide sequence ID" value="XM_031135302.1"/>
</dbReference>
<accession>A0A507ARG7</accession>
<protein>
    <recommendedName>
        <fullName evidence="2">DUF7025 domain-containing protein</fullName>
    </recommendedName>
</protein>
<name>A0A507ARG7_9PEZI</name>
<dbReference type="PANTHER" id="PTHR46411:SF2">
    <property type="entry name" value="AAA+ ATPASE DOMAIN-CONTAINING PROTEIN"/>
    <property type="match status" value="1"/>
</dbReference>
<dbReference type="GeneID" id="41968691"/>
<evidence type="ECO:0000256" key="1">
    <source>
        <dbReference type="SAM" id="MobiDB-lite"/>
    </source>
</evidence>
<dbReference type="Pfam" id="PF22942">
    <property type="entry name" value="DUF7025"/>
    <property type="match status" value="1"/>
</dbReference>
<dbReference type="OrthoDB" id="10042665at2759"/>
<evidence type="ECO:0000259" key="2">
    <source>
        <dbReference type="Pfam" id="PF22942"/>
    </source>
</evidence>
<dbReference type="EMBL" id="SKBQ01000005">
    <property type="protein sequence ID" value="TPX10047.1"/>
    <property type="molecule type" value="Genomic_DNA"/>
</dbReference>
<dbReference type="AlphaFoldDB" id="A0A507ARG7"/>
<proteinExistence type="predicted"/>
<sequence length="291" mass="33492">MSLERYQARGICVSSDSTPSPPTNPDDGVQFKHKGFKDVTVIKSRSVFGADEEMGPTSEYLPPAPKKKERALRKFDRYSVIVRRIFTRHGDRDMLVGTELCIQAPSLCKYFRGLVGDTHESFDISSTPIVMPAPFYELFYWRKDLAAYAENETHQENHADVKLLYDFFRTDRLTIDNMATYDSMIVQGKINVETLWTLYPPNKRLFLNTGEASECWLCRDVQRDPKNPLVWWVTGVQLGVNVRELGLTRRKHPISFARKIDGSMDISELPLVPEDYFDRAEQVKEEIGKRG</sequence>
<comment type="caution">
    <text evidence="3">The sequence shown here is derived from an EMBL/GenBank/DDBJ whole genome shotgun (WGS) entry which is preliminary data.</text>
</comment>
<organism evidence="3 4">
    <name type="scientific">Thyridium curvatum</name>
    <dbReference type="NCBI Taxonomy" id="1093900"/>
    <lineage>
        <taxon>Eukaryota</taxon>
        <taxon>Fungi</taxon>
        <taxon>Dikarya</taxon>
        <taxon>Ascomycota</taxon>
        <taxon>Pezizomycotina</taxon>
        <taxon>Sordariomycetes</taxon>
        <taxon>Sordariomycetidae</taxon>
        <taxon>Thyridiales</taxon>
        <taxon>Thyridiaceae</taxon>
        <taxon>Thyridium</taxon>
    </lineage>
</organism>
<dbReference type="Proteomes" id="UP000319257">
    <property type="component" value="Unassembled WGS sequence"/>
</dbReference>
<evidence type="ECO:0000313" key="3">
    <source>
        <dbReference type="EMBL" id="TPX10047.1"/>
    </source>
</evidence>
<reference evidence="3 4" key="1">
    <citation type="submission" date="2019-06" db="EMBL/GenBank/DDBJ databases">
        <title>Draft genome sequence of the filamentous fungus Phialemoniopsis curvata isolated from diesel fuel.</title>
        <authorList>
            <person name="Varaljay V.A."/>
            <person name="Lyon W.J."/>
            <person name="Crouch A.L."/>
            <person name="Drake C.E."/>
            <person name="Hollomon J.M."/>
            <person name="Nadeau L.J."/>
            <person name="Nunn H.S."/>
            <person name="Stevenson B.S."/>
            <person name="Bojanowski C.L."/>
            <person name="Crookes-Goodson W.J."/>
        </authorList>
    </citation>
    <scope>NUCLEOTIDE SEQUENCE [LARGE SCALE GENOMIC DNA]</scope>
    <source>
        <strain evidence="3 4">D216</strain>
    </source>
</reference>
<feature type="domain" description="DUF7025" evidence="2">
    <location>
        <begin position="182"/>
        <end position="277"/>
    </location>
</feature>
<dbReference type="PANTHER" id="PTHR46411">
    <property type="entry name" value="FAMILY ATPASE, PUTATIVE-RELATED"/>
    <property type="match status" value="1"/>
</dbReference>
<keyword evidence="4" id="KW-1185">Reference proteome</keyword>
<evidence type="ECO:0000313" key="4">
    <source>
        <dbReference type="Proteomes" id="UP000319257"/>
    </source>
</evidence>
<gene>
    <name evidence="3" type="ORF">E0L32_001244</name>
</gene>
<dbReference type="InterPro" id="IPR054289">
    <property type="entry name" value="DUF7025"/>
</dbReference>
<feature type="region of interest" description="Disordered" evidence="1">
    <location>
        <begin position="1"/>
        <end position="30"/>
    </location>
</feature>
<dbReference type="InParanoid" id="A0A507ARG7"/>